<evidence type="ECO:0000313" key="1">
    <source>
        <dbReference type="EMBL" id="ABY26559.1"/>
    </source>
</evidence>
<dbReference type="SUPFAM" id="SSF88946">
    <property type="entry name" value="Sigma2 domain of RNA polymerase sigma factors"/>
    <property type="match status" value="1"/>
</dbReference>
<proteinExistence type="predicted"/>
<organism evidence="1">
    <name type="scientific">Staphylococcus arlettae</name>
    <dbReference type="NCBI Taxonomy" id="29378"/>
    <lineage>
        <taxon>Bacteria</taxon>
        <taxon>Bacillati</taxon>
        <taxon>Bacillota</taxon>
        <taxon>Bacilli</taxon>
        <taxon>Bacillales</taxon>
        <taxon>Staphylococcaceae</taxon>
        <taxon>Staphylococcus</taxon>
    </lineage>
</organism>
<protein>
    <submittedName>
        <fullName evidence="1">Sigma factor</fullName>
    </submittedName>
</protein>
<name>A9YUS8_9STAP</name>
<dbReference type="GO" id="GO:0003700">
    <property type="term" value="F:DNA-binding transcription factor activity"/>
    <property type="evidence" value="ECO:0007669"/>
    <property type="project" value="InterPro"/>
</dbReference>
<reference evidence="1" key="1">
    <citation type="journal article" date="2008" name="Diagn. Microbiol. Infect. Dis.">
        <title>The sigH gene sequence can subspeciate staphylococci.</title>
        <authorList>
            <person name="Morikawa K."/>
            <person name="Ohniwa R.L."/>
            <person name="Kumano M."/>
            <person name="Okamura H."/>
            <person name="Saito S."/>
            <person name="Ohta T."/>
        </authorList>
    </citation>
    <scope>NUCLEOTIDE SEQUENCE</scope>
    <source>
        <strain evidence="1">GTC 383</strain>
    </source>
</reference>
<accession>A9YUS8</accession>
<sequence>MRDHMTTKKQSVAHATNEHNQTLVNHIIAQVTPKIKASLNCSSITKDSKDDLFQDIILKLLLNIAHFDFKQDTPIEHYINKIVKTTKADYFRRRALQNVQRQALVQEFRVNYESRTQQQNIEVIILRNELKTILNQSFERLTILERTIMTDMVNGYKPHSIAQRFNIEHKVVYTGFKEQNAKLSVIYYSGGNKM</sequence>
<dbReference type="InterPro" id="IPR013325">
    <property type="entry name" value="RNA_pol_sigma_r2"/>
</dbReference>
<dbReference type="EMBL" id="EU296744">
    <property type="protein sequence ID" value="ABY26559.1"/>
    <property type="molecule type" value="Genomic_DNA"/>
</dbReference>
<dbReference type="GO" id="GO:0006352">
    <property type="term" value="P:DNA-templated transcription initiation"/>
    <property type="evidence" value="ECO:0007669"/>
    <property type="project" value="InterPro"/>
</dbReference>
<dbReference type="Gene3D" id="1.10.1740.10">
    <property type="match status" value="1"/>
</dbReference>
<dbReference type="AlphaFoldDB" id="A9YUS8"/>